<evidence type="ECO:0000256" key="5">
    <source>
        <dbReference type="ARBA" id="ARBA00022792"/>
    </source>
</evidence>
<dbReference type="EMBL" id="MU858092">
    <property type="protein sequence ID" value="KAK4214558.1"/>
    <property type="molecule type" value="Genomic_DNA"/>
</dbReference>
<dbReference type="AlphaFoldDB" id="A0AAN6Y9H4"/>
<name>A0AAN6Y9H4_9PEZI</name>
<accession>A0AAN6Y9H4</accession>
<keyword evidence="6" id="KW-0249">Electron transport</keyword>
<keyword evidence="3" id="KW-0813">Transport</keyword>
<evidence type="ECO:0000256" key="4">
    <source>
        <dbReference type="ARBA" id="ARBA00022660"/>
    </source>
</evidence>
<evidence type="ECO:0000256" key="3">
    <source>
        <dbReference type="ARBA" id="ARBA00022448"/>
    </source>
</evidence>
<dbReference type="GO" id="GO:0045271">
    <property type="term" value="C:respiratory chain complex I"/>
    <property type="evidence" value="ECO:0007669"/>
    <property type="project" value="InterPro"/>
</dbReference>
<dbReference type="InterPro" id="IPR016488">
    <property type="entry name" value="NADH_Ub_cplx-1_asu_su-6"/>
</dbReference>
<dbReference type="GO" id="GO:0005743">
    <property type="term" value="C:mitochondrial inner membrane"/>
    <property type="evidence" value="ECO:0007669"/>
    <property type="project" value="UniProtKB-SubCell"/>
</dbReference>
<gene>
    <name evidence="9" type="ORF">QBC37DRAFT_421112</name>
</gene>
<evidence type="ECO:0000256" key="6">
    <source>
        <dbReference type="ARBA" id="ARBA00022982"/>
    </source>
</evidence>
<dbReference type="CDD" id="cd20266">
    <property type="entry name" value="Complex1_LYR_NDUFA6_LYRM6"/>
    <property type="match status" value="1"/>
</dbReference>
<evidence type="ECO:0000256" key="1">
    <source>
        <dbReference type="ARBA" id="ARBA00004443"/>
    </source>
</evidence>
<evidence type="ECO:0000256" key="7">
    <source>
        <dbReference type="ARBA" id="ARBA00023128"/>
    </source>
</evidence>
<evidence type="ECO:0000256" key="8">
    <source>
        <dbReference type="ARBA" id="ARBA00023136"/>
    </source>
</evidence>
<keyword evidence="8" id="KW-0472">Membrane</keyword>
<evidence type="ECO:0000313" key="10">
    <source>
        <dbReference type="Proteomes" id="UP001301769"/>
    </source>
</evidence>
<keyword evidence="5" id="KW-0999">Mitochondrion inner membrane</keyword>
<comment type="subcellular location">
    <subcellularLocation>
        <location evidence="1">Mitochondrion inner membrane</location>
        <topology evidence="1">Peripheral membrane protein</topology>
        <orientation evidence="1">Matrix side</orientation>
    </subcellularLocation>
</comment>
<dbReference type="PANTHER" id="PTHR12964:SF0">
    <property type="entry name" value="NADH DEHYDROGENASE [UBIQUINONE] 1 ALPHA SUBCOMPLEX SUBUNIT 6"/>
    <property type="match status" value="1"/>
</dbReference>
<keyword evidence="10" id="KW-1185">Reference proteome</keyword>
<dbReference type="InterPro" id="IPR045299">
    <property type="entry name" value="Complex1_LYR_NDUFA6_LYRM6"/>
</dbReference>
<reference evidence="9" key="2">
    <citation type="submission" date="2023-05" db="EMBL/GenBank/DDBJ databases">
        <authorList>
            <consortium name="Lawrence Berkeley National Laboratory"/>
            <person name="Steindorff A."/>
            <person name="Hensen N."/>
            <person name="Bonometti L."/>
            <person name="Westerberg I."/>
            <person name="Brannstrom I.O."/>
            <person name="Guillou S."/>
            <person name="Cros-Aarteil S."/>
            <person name="Calhoun S."/>
            <person name="Haridas S."/>
            <person name="Kuo A."/>
            <person name="Mondo S."/>
            <person name="Pangilinan J."/>
            <person name="Riley R."/>
            <person name="Labutti K."/>
            <person name="Andreopoulos B."/>
            <person name="Lipzen A."/>
            <person name="Chen C."/>
            <person name="Yanf M."/>
            <person name="Daum C."/>
            <person name="Ng V."/>
            <person name="Clum A."/>
            <person name="Ohm R."/>
            <person name="Martin F."/>
            <person name="Silar P."/>
            <person name="Natvig D."/>
            <person name="Lalanne C."/>
            <person name="Gautier V."/>
            <person name="Ament-Velasquez S.L."/>
            <person name="Kruys A."/>
            <person name="Hutchinson M.I."/>
            <person name="Powell A.J."/>
            <person name="Barry K."/>
            <person name="Miller A.N."/>
            <person name="Grigoriev I.V."/>
            <person name="Debuchy R."/>
            <person name="Gladieux P."/>
            <person name="Thoren M.H."/>
            <person name="Johannesson H."/>
        </authorList>
    </citation>
    <scope>NUCLEOTIDE SEQUENCE</scope>
    <source>
        <strain evidence="9">PSN293</strain>
    </source>
</reference>
<protein>
    <submittedName>
        <fullName evidence="9">NADH-ubiquinone oxidoreductase 14.8 kDa subunit</fullName>
    </submittedName>
</protein>
<evidence type="ECO:0000313" key="9">
    <source>
        <dbReference type="EMBL" id="KAK4214558.1"/>
    </source>
</evidence>
<dbReference type="PIRSF" id="PIRSF006643">
    <property type="entry name" value="NDUA6"/>
    <property type="match status" value="1"/>
</dbReference>
<reference evidence="9" key="1">
    <citation type="journal article" date="2023" name="Mol. Phylogenet. Evol.">
        <title>Genome-scale phylogeny and comparative genomics of the fungal order Sordariales.</title>
        <authorList>
            <person name="Hensen N."/>
            <person name="Bonometti L."/>
            <person name="Westerberg I."/>
            <person name="Brannstrom I.O."/>
            <person name="Guillou S."/>
            <person name="Cros-Aarteil S."/>
            <person name="Calhoun S."/>
            <person name="Haridas S."/>
            <person name="Kuo A."/>
            <person name="Mondo S."/>
            <person name="Pangilinan J."/>
            <person name="Riley R."/>
            <person name="LaButti K."/>
            <person name="Andreopoulos B."/>
            <person name="Lipzen A."/>
            <person name="Chen C."/>
            <person name="Yan M."/>
            <person name="Daum C."/>
            <person name="Ng V."/>
            <person name="Clum A."/>
            <person name="Steindorff A."/>
            <person name="Ohm R.A."/>
            <person name="Martin F."/>
            <person name="Silar P."/>
            <person name="Natvig D.O."/>
            <person name="Lalanne C."/>
            <person name="Gautier V."/>
            <person name="Ament-Velasquez S.L."/>
            <person name="Kruys A."/>
            <person name="Hutchinson M.I."/>
            <person name="Powell A.J."/>
            <person name="Barry K."/>
            <person name="Miller A.N."/>
            <person name="Grigoriev I.V."/>
            <person name="Debuchy R."/>
            <person name="Gladieux P."/>
            <person name="Hiltunen Thoren M."/>
            <person name="Johannesson H."/>
        </authorList>
    </citation>
    <scope>NUCLEOTIDE SEQUENCE</scope>
    <source>
        <strain evidence="9">PSN293</strain>
    </source>
</reference>
<comment type="caution">
    <text evidence="9">The sequence shown here is derived from an EMBL/GenBank/DDBJ whole genome shotgun (WGS) entry which is preliminary data.</text>
</comment>
<keyword evidence="4" id="KW-0679">Respiratory chain</keyword>
<dbReference type="PANTHER" id="PTHR12964">
    <property type="entry name" value="NADH-UBIQUINONE OXIDOREDUCTASE B14 SUBUNIT"/>
    <property type="match status" value="1"/>
</dbReference>
<dbReference type="Pfam" id="PF13233">
    <property type="entry name" value="Complex1_LYR_2"/>
    <property type="match status" value="1"/>
</dbReference>
<dbReference type="Proteomes" id="UP001301769">
    <property type="component" value="Unassembled WGS sequence"/>
</dbReference>
<keyword evidence="7" id="KW-0496">Mitochondrion</keyword>
<proteinExistence type="inferred from homology"/>
<sequence>MAILATQFAKTTRQSANWGDARKRVLASYREWMRAAPEIQAMYSVPYPVSTIRTRIRQEFERNRFVNKLSIVDVLLLKANADYQETLNYWRGNSHILAYFNEQNLQGDNKLPSNFITGFLQGRN</sequence>
<evidence type="ECO:0000256" key="2">
    <source>
        <dbReference type="ARBA" id="ARBA00009508"/>
    </source>
</evidence>
<organism evidence="9 10">
    <name type="scientific">Rhypophila decipiens</name>
    <dbReference type="NCBI Taxonomy" id="261697"/>
    <lineage>
        <taxon>Eukaryota</taxon>
        <taxon>Fungi</taxon>
        <taxon>Dikarya</taxon>
        <taxon>Ascomycota</taxon>
        <taxon>Pezizomycotina</taxon>
        <taxon>Sordariomycetes</taxon>
        <taxon>Sordariomycetidae</taxon>
        <taxon>Sordariales</taxon>
        <taxon>Naviculisporaceae</taxon>
        <taxon>Rhypophila</taxon>
    </lineage>
</organism>
<comment type="similarity">
    <text evidence="2">Belongs to the complex I LYR family.</text>
</comment>
<dbReference type="GO" id="GO:0006979">
    <property type="term" value="P:response to oxidative stress"/>
    <property type="evidence" value="ECO:0007669"/>
    <property type="project" value="TreeGrafter"/>
</dbReference>